<organism evidence="5 6">
    <name type="scientific">Chromobacterium haemolyticum</name>
    <dbReference type="NCBI Taxonomy" id="394935"/>
    <lineage>
        <taxon>Bacteria</taxon>
        <taxon>Pseudomonadati</taxon>
        <taxon>Pseudomonadota</taxon>
        <taxon>Betaproteobacteria</taxon>
        <taxon>Neisseriales</taxon>
        <taxon>Chromobacteriaceae</taxon>
        <taxon>Chromobacterium</taxon>
    </lineage>
</organism>
<gene>
    <name evidence="5" type="ORF">B0T45_16565</name>
</gene>
<proteinExistence type="predicted"/>
<keyword evidence="2" id="KW-0238">DNA-binding</keyword>
<name>A0A1W0CN65_9NEIS</name>
<reference evidence="5 6" key="1">
    <citation type="submission" date="2017-02" db="EMBL/GenBank/DDBJ databases">
        <title>Chromobacterium haemolyticum H5244.</title>
        <authorList>
            <person name="Gulvik C.A."/>
        </authorList>
    </citation>
    <scope>NUCLEOTIDE SEQUENCE [LARGE SCALE GENOMIC DNA]</scope>
    <source>
        <strain evidence="5 6">H5244</strain>
    </source>
</reference>
<sequence>MTAMDKIDTIISQWRRERPDLDSASIGIIGRLARLVTHVERALADNFARFGLKDGEFDVLATLRRAGAPYQLSPTMLYTTLLLTSGAISKRLDRLENAGWVERLPDPNDRRGMLIRLSPAGLELIEQAMSAHIATQEAALSALAEPQREQLAALLSQWLQSFPGEAQAEPKLMPSLAPTERKTS</sequence>
<dbReference type="PROSITE" id="PS01117">
    <property type="entry name" value="HTH_MARR_1"/>
    <property type="match status" value="1"/>
</dbReference>
<evidence type="ECO:0000256" key="1">
    <source>
        <dbReference type="ARBA" id="ARBA00023015"/>
    </source>
</evidence>
<dbReference type="GO" id="GO:0003700">
    <property type="term" value="F:DNA-binding transcription factor activity"/>
    <property type="evidence" value="ECO:0007669"/>
    <property type="project" value="InterPro"/>
</dbReference>
<dbReference type="Gene3D" id="1.10.10.10">
    <property type="entry name" value="Winged helix-like DNA-binding domain superfamily/Winged helix DNA-binding domain"/>
    <property type="match status" value="1"/>
</dbReference>
<dbReference type="InterPro" id="IPR000835">
    <property type="entry name" value="HTH_MarR-typ"/>
</dbReference>
<dbReference type="SMART" id="SM00347">
    <property type="entry name" value="HTH_MARR"/>
    <property type="match status" value="1"/>
</dbReference>
<dbReference type="InterPro" id="IPR036388">
    <property type="entry name" value="WH-like_DNA-bd_sf"/>
</dbReference>
<dbReference type="InterPro" id="IPR023187">
    <property type="entry name" value="Tscrpt_reg_MarR-type_CS"/>
</dbReference>
<dbReference type="Proteomes" id="UP000192721">
    <property type="component" value="Unassembled WGS sequence"/>
</dbReference>
<evidence type="ECO:0000256" key="2">
    <source>
        <dbReference type="ARBA" id="ARBA00023125"/>
    </source>
</evidence>
<protein>
    <submittedName>
        <fullName evidence="5">MarR family transcriptional regulator</fullName>
    </submittedName>
</protein>
<dbReference type="PANTHER" id="PTHR42756:SF1">
    <property type="entry name" value="TRANSCRIPTIONAL REPRESSOR OF EMRAB OPERON"/>
    <property type="match status" value="1"/>
</dbReference>
<dbReference type="AlphaFoldDB" id="A0A1W0CN65"/>
<accession>A0A1W0CN65</accession>
<evidence type="ECO:0000313" key="5">
    <source>
        <dbReference type="EMBL" id="OQS36098.1"/>
    </source>
</evidence>
<dbReference type="PANTHER" id="PTHR42756">
    <property type="entry name" value="TRANSCRIPTIONAL REGULATOR, MARR"/>
    <property type="match status" value="1"/>
</dbReference>
<evidence type="ECO:0000256" key="3">
    <source>
        <dbReference type="ARBA" id="ARBA00023163"/>
    </source>
</evidence>
<dbReference type="PRINTS" id="PR00598">
    <property type="entry name" value="HTHMARR"/>
</dbReference>
<comment type="caution">
    <text evidence="5">The sequence shown here is derived from an EMBL/GenBank/DDBJ whole genome shotgun (WGS) entry which is preliminary data.</text>
</comment>
<feature type="domain" description="HTH marR-type" evidence="4">
    <location>
        <begin position="29"/>
        <end position="160"/>
    </location>
</feature>
<dbReference type="PROSITE" id="PS50995">
    <property type="entry name" value="HTH_MARR_2"/>
    <property type="match status" value="1"/>
</dbReference>
<dbReference type="SUPFAM" id="SSF46785">
    <property type="entry name" value="Winged helix' DNA-binding domain"/>
    <property type="match status" value="1"/>
</dbReference>
<evidence type="ECO:0000259" key="4">
    <source>
        <dbReference type="PROSITE" id="PS50995"/>
    </source>
</evidence>
<keyword evidence="1" id="KW-0805">Transcription regulation</keyword>
<dbReference type="EMBL" id="MUKV01000024">
    <property type="protein sequence ID" value="OQS36098.1"/>
    <property type="molecule type" value="Genomic_DNA"/>
</dbReference>
<evidence type="ECO:0000313" key="6">
    <source>
        <dbReference type="Proteomes" id="UP000192721"/>
    </source>
</evidence>
<keyword evidence="3" id="KW-0804">Transcription</keyword>
<dbReference type="InterPro" id="IPR036390">
    <property type="entry name" value="WH_DNA-bd_sf"/>
</dbReference>
<dbReference type="GO" id="GO:0003677">
    <property type="term" value="F:DNA binding"/>
    <property type="evidence" value="ECO:0007669"/>
    <property type="project" value="UniProtKB-KW"/>
</dbReference>
<dbReference type="Pfam" id="PF12802">
    <property type="entry name" value="MarR_2"/>
    <property type="match status" value="1"/>
</dbReference>